<evidence type="ECO:0000313" key="3">
    <source>
        <dbReference type="Proteomes" id="UP000321328"/>
    </source>
</evidence>
<proteinExistence type="predicted"/>
<reference evidence="2 3" key="1">
    <citation type="submission" date="2019-07" db="EMBL/GenBank/DDBJ databases">
        <title>Whole genome shotgun sequence of Pseudonocardia asaccharolytica NBRC 16224.</title>
        <authorList>
            <person name="Hosoyama A."/>
            <person name="Uohara A."/>
            <person name="Ohji S."/>
            <person name="Ichikawa N."/>
        </authorList>
    </citation>
    <scope>NUCLEOTIDE SEQUENCE [LARGE SCALE GENOMIC DNA]</scope>
    <source>
        <strain evidence="2 3">NBRC 16224</strain>
    </source>
</reference>
<dbReference type="AlphaFoldDB" id="A0A511D3H6"/>
<evidence type="ECO:0000256" key="1">
    <source>
        <dbReference type="SAM" id="MobiDB-lite"/>
    </source>
</evidence>
<dbReference type="Proteomes" id="UP000321328">
    <property type="component" value="Unassembled WGS sequence"/>
</dbReference>
<keyword evidence="3" id="KW-1185">Reference proteome</keyword>
<gene>
    <name evidence="2" type="ORF">PA7_31760</name>
</gene>
<evidence type="ECO:0000313" key="2">
    <source>
        <dbReference type="EMBL" id="GEL19339.1"/>
    </source>
</evidence>
<organism evidence="2 3">
    <name type="scientific">Pseudonocardia asaccharolytica DSM 44247 = NBRC 16224</name>
    <dbReference type="NCBI Taxonomy" id="1123024"/>
    <lineage>
        <taxon>Bacteria</taxon>
        <taxon>Bacillati</taxon>
        <taxon>Actinomycetota</taxon>
        <taxon>Actinomycetes</taxon>
        <taxon>Pseudonocardiales</taxon>
        <taxon>Pseudonocardiaceae</taxon>
        <taxon>Pseudonocardia</taxon>
    </lineage>
</organism>
<comment type="caution">
    <text evidence="2">The sequence shown here is derived from an EMBL/GenBank/DDBJ whole genome shotgun (WGS) entry which is preliminary data.</text>
</comment>
<dbReference type="EMBL" id="BJVI01000035">
    <property type="protein sequence ID" value="GEL19339.1"/>
    <property type="molecule type" value="Genomic_DNA"/>
</dbReference>
<name>A0A511D3H6_9PSEU</name>
<protein>
    <submittedName>
        <fullName evidence="2">Uncharacterized protein</fullName>
    </submittedName>
</protein>
<sequence>MVKHGTPAAYNRCYKRPEGSCEACRAAKRAYIRQWKDRKDPGRTRRRPIDPTPLPGGGYAERVWKGLSEPQRVALEDLARGRTPRGTNYIATIRALCSKELVLSVSFEHQLSARGNALLVWAEKRGQR</sequence>
<feature type="region of interest" description="Disordered" evidence="1">
    <location>
        <begin position="35"/>
        <end position="58"/>
    </location>
</feature>
<feature type="compositionally biased region" description="Basic and acidic residues" evidence="1">
    <location>
        <begin position="35"/>
        <end position="49"/>
    </location>
</feature>
<accession>A0A511D3H6</accession>